<keyword evidence="6" id="KW-0963">Cytoplasm</keyword>
<dbReference type="Gene3D" id="3.30.70.870">
    <property type="entry name" value="Elongation Factor G (Translational Gtpase), domain 3"/>
    <property type="match status" value="1"/>
</dbReference>
<dbReference type="InterPro" id="IPR014721">
    <property type="entry name" value="Ribsml_uS5_D2-typ_fold_subgr"/>
</dbReference>
<dbReference type="Gene3D" id="2.40.30.10">
    <property type="entry name" value="Translation factors"/>
    <property type="match status" value="1"/>
</dbReference>
<proteinExistence type="inferred from homology"/>
<dbReference type="CDD" id="cd01434">
    <property type="entry name" value="EFG_mtEFG1_IV"/>
    <property type="match status" value="1"/>
</dbReference>
<dbReference type="SUPFAM" id="SSF52540">
    <property type="entry name" value="P-loop containing nucleoside triphosphate hydrolases"/>
    <property type="match status" value="1"/>
</dbReference>
<dbReference type="FunFam" id="3.30.70.870:FF:000001">
    <property type="entry name" value="Elongation factor G"/>
    <property type="match status" value="1"/>
</dbReference>
<evidence type="ECO:0000256" key="3">
    <source>
        <dbReference type="ARBA" id="ARBA00022768"/>
    </source>
</evidence>
<evidence type="ECO:0000256" key="7">
    <source>
        <dbReference type="NCBIfam" id="TIGR00484"/>
    </source>
</evidence>
<dbReference type="CDD" id="cd16262">
    <property type="entry name" value="EFG_III"/>
    <property type="match status" value="1"/>
</dbReference>
<dbReference type="NCBIfam" id="NF009381">
    <property type="entry name" value="PRK12740.1-5"/>
    <property type="match status" value="1"/>
</dbReference>
<dbReference type="PROSITE" id="PS00301">
    <property type="entry name" value="G_TR_1"/>
    <property type="match status" value="1"/>
</dbReference>
<dbReference type="NCBIfam" id="TIGR00484">
    <property type="entry name" value="EF-G"/>
    <property type="match status" value="1"/>
</dbReference>
<dbReference type="Gene3D" id="3.30.70.240">
    <property type="match status" value="1"/>
</dbReference>
<dbReference type="Pfam" id="PF03144">
    <property type="entry name" value="GTP_EFTU_D2"/>
    <property type="match status" value="1"/>
</dbReference>
<keyword evidence="4 6" id="KW-0648">Protein biosynthesis</keyword>
<dbReference type="SUPFAM" id="SSF50447">
    <property type="entry name" value="Translation proteins"/>
    <property type="match status" value="1"/>
</dbReference>
<comment type="subcellular location">
    <subcellularLocation>
        <location evidence="6">Cytoplasm</location>
    </subcellularLocation>
</comment>
<dbReference type="CDD" id="cd01886">
    <property type="entry name" value="EF-G"/>
    <property type="match status" value="1"/>
</dbReference>
<dbReference type="InterPro" id="IPR009022">
    <property type="entry name" value="EFG_III"/>
</dbReference>
<dbReference type="FunFam" id="3.40.50.300:FF:000029">
    <property type="entry name" value="Elongation factor G"/>
    <property type="match status" value="1"/>
</dbReference>
<feature type="binding site" evidence="6">
    <location>
        <begin position="143"/>
        <end position="146"/>
    </location>
    <ligand>
        <name>GTP</name>
        <dbReference type="ChEBI" id="CHEBI:37565"/>
    </ligand>
</feature>
<dbReference type="Gene3D" id="3.40.50.300">
    <property type="entry name" value="P-loop containing nucleotide triphosphate hydrolases"/>
    <property type="match status" value="1"/>
</dbReference>
<dbReference type="PRINTS" id="PR00315">
    <property type="entry name" value="ELONGATNFCT"/>
</dbReference>
<dbReference type="InterPro" id="IPR041095">
    <property type="entry name" value="EFG_II"/>
</dbReference>
<dbReference type="GO" id="GO:0005737">
    <property type="term" value="C:cytoplasm"/>
    <property type="evidence" value="ECO:0007669"/>
    <property type="project" value="UniProtKB-SubCell"/>
</dbReference>
<name>A0A2M7BMW4_9BACT</name>
<dbReference type="Proteomes" id="UP000229191">
    <property type="component" value="Unassembled WGS sequence"/>
</dbReference>
<dbReference type="FunFam" id="3.30.70.240:FF:000001">
    <property type="entry name" value="Elongation factor G"/>
    <property type="match status" value="1"/>
</dbReference>
<keyword evidence="2 6" id="KW-0547">Nucleotide-binding</keyword>
<evidence type="ECO:0000256" key="5">
    <source>
        <dbReference type="ARBA" id="ARBA00023134"/>
    </source>
</evidence>
<protein>
    <recommendedName>
        <fullName evidence="6 7">Elongation factor G</fullName>
        <shortName evidence="6">EF-G</shortName>
    </recommendedName>
</protein>
<comment type="similarity">
    <text evidence="1 6">Belongs to the TRAFAC class translation factor GTPase superfamily. Classic translation factor GTPase family. EF-G/EF-2 subfamily.</text>
</comment>
<dbReference type="CDD" id="cd04088">
    <property type="entry name" value="EFG_mtEFG_II"/>
    <property type="match status" value="1"/>
</dbReference>
<keyword evidence="3 6" id="KW-0251">Elongation factor</keyword>
<reference evidence="10" key="1">
    <citation type="submission" date="2017-09" db="EMBL/GenBank/DDBJ databases">
        <title>Depth-based differentiation of microbial function through sediment-hosted aquifers and enrichment of novel symbionts in the deep terrestrial subsurface.</title>
        <authorList>
            <person name="Probst A.J."/>
            <person name="Ladd B."/>
            <person name="Jarett J.K."/>
            <person name="Geller-Mcgrath D.E."/>
            <person name="Sieber C.M.K."/>
            <person name="Emerson J.B."/>
            <person name="Anantharaman K."/>
            <person name="Thomas B.C."/>
            <person name="Malmstrom R."/>
            <person name="Stieglmeier M."/>
            <person name="Klingl A."/>
            <person name="Woyke T."/>
            <person name="Ryan C.M."/>
            <person name="Banfield J.F."/>
        </authorList>
    </citation>
    <scope>NUCLEOTIDE SEQUENCE [LARGE SCALE GENOMIC DNA]</scope>
</reference>
<dbReference type="GO" id="GO:0003746">
    <property type="term" value="F:translation elongation factor activity"/>
    <property type="evidence" value="ECO:0007669"/>
    <property type="project" value="UniProtKB-UniRule"/>
</dbReference>
<keyword evidence="5 6" id="KW-0342">GTP-binding</keyword>
<dbReference type="InterPro" id="IPR035649">
    <property type="entry name" value="EFG_V"/>
</dbReference>
<evidence type="ECO:0000256" key="4">
    <source>
        <dbReference type="ARBA" id="ARBA00022917"/>
    </source>
</evidence>
<evidence type="ECO:0000256" key="2">
    <source>
        <dbReference type="ARBA" id="ARBA00022741"/>
    </source>
</evidence>
<dbReference type="EMBL" id="PEVB01000099">
    <property type="protein sequence ID" value="PIV06822.1"/>
    <property type="molecule type" value="Genomic_DNA"/>
</dbReference>
<feature type="domain" description="Tr-type G" evidence="8">
    <location>
        <begin position="16"/>
        <end position="291"/>
    </location>
</feature>
<dbReference type="Gene3D" id="3.30.230.10">
    <property type="match status" value="1"/>
</dbReference>
<accession>A0A2M7BMW4</accession>
<dbReference type="AlphaFoldDB" id="A0A2M7BMW4"/>
<dbReference type="SMART" id="SM00838">
    <property type="entry name" value="EFG_C"/>
    <property type="match status" value="1"/>
</dbReference>
<dbReference type="InterPro" id="IPR004540">
    <property type="entry name" value="Transl_elong_EFG/EF2"/>
</dbReference>
<dbReference type="CDD" id="cd03713">
    <property type="entry name" value="EFG_mtEFG_C"/>
    <property type="match status" value="1"/>
</dbReference>
<dbReference type="Pfam" id="PF03764">
    <property type="entry name" value="EFG_IV"/>
    <property type="match status" value="1"/>
</dbReference>
<dbReference type="GO" id="GO:0003924">
    <property type="term" value="F:GTPase activity"/>
    <property type="evidence" value="ECO:0007669"/>
    <property type="project" value="InterPro"/>
</dbReference>
<evidence type="ECO:0000259" key="8">
    <source>
        <dbReference type="PROSITE" id="PS51722"/>
    </source>
</evidence>
<dbReference type="FunFam" id="2.40.30.10:FF:000006">
    <property type="entry name" value="Elongation factor G"/>
    <property type="match status" value="1"/>
</dbReference>
<evidence type="ECO:0000313" key="9">
    <source>
        <dbReference type="EMBL" id="PIV06822.1"/>
    </source>
</evidence>
<dbReference type="HAMAP" id="MF_00054_B">
    <property type="entry name" value="EF_G_EF_2_B"/>
    <property type="match status" value="1"/>
</dbReference>
<evidence type="ECO:0000256" key="1">
    <source>
        <dbReference type="ARBA" id="ARBA00005870"/>
    </source>
</evidence>
<dbReference type="GO" id="GO:0005525">
    <property type="term" value="F:GTP binding"/>
    <property type="evidence" value="ECO:0007669"/>
    <property type="project" value="UniProtKB-UniRule"/>
</dbReference>
<comment type="caution">
    <text evidence="9">The sequence shown here is derived from an EMBL/GenBank/DDBJ whole genome shotgun (WGS) entry which is preliminary data.</text>
</comment>
<dbReference type="InterPro" id="IPR005225">
    <property type="entry name" value="Small_GTP-bd"/>
</dbReference>
<dbReference type="SUPFAM" id="SSF54980">
    <property type="entry name" value="EF-G C-terminal domain-like"/>
    <property type="match status" value="2"/>
</dbReference>
<gene>
    <name evidence="6 9" type="primary">fusA</name>
    <name evidence="9" type="ORF">COS53_03635</name>
</gene>
<dbReference type="InterPro" id="IPR031157">
    <property type="entry name" value="G_TR_CS"/>
</dbReference>
<dbReference type="InterPro" id="IPR027417">
    <property type="entry name" value="P-loop_NTPase"/>
</dbReference>
<dbReference type="InterPro" id="IPR005517">
    <property type="entry name" value="Transl_elong_EFG/EF2_IV"/>
</dbReference>
<feature type="binding site" evidence="6">
    <location>
        <begin position="89"/>
        <end position="93"/>
    </location>
    <ligand>
        <name>GTP</name>
        <dbReference type="ChEBI" id="CHEBI:37565"/>
    </ligand>
</feature>
<dbReference type="InterPro" id="IPR004161">
    <property type="entry name" value="EFTu-like_2"/>
</dbReference>
<dbReference type="PANTHER" id="PTHR43261">
    <property type="entry name" value="TRANSLATION ELONGATION FACTOR G-RELATED"/>
    <property type="match status" value="1"/>
</dbReference>
<dbReference type="InterPro" id="IPR047872">
    <property type="entry name" value="EFG_IV"/>
</dbReference>
<dbReference type="Pfam" id="PF14492">
    <property type="entry name" value="EFG_III"/>
    <property type="match status" value="1"/>
</dbReference>
<evidence type="ECO:0000256" key="6">
    <source>
        <dbReference type="HAMAP-Rule" id="MF_00054"/>
    </source>
</evidence>
<dbReference type="NCBIfam" id="NF009891">
    <property type="entry name" value="PRK13351.1-1"/>
    <property type="match status" value="1"/>
</dbReference>
<evidence type="ECO:0000313" key="10">
    <source>
        <dbReference type="Proteomes" id="UP000229191"/>
    </source>
</evidence>
<dbReference type="InterPro" id="IPR020568">
    <property type="entry name" value="Ribosomal_Su5_D2-typ_SF"/>
</dbReference>
<comment type="function">
    <text evidence="6">Catalyzes the GTP-dependent ribosomal translocation step during translation elongation. During this step, the ribosome changes from the pre-translocational (PRE) to the post-translocational (POST) state as the newly formed A-site-bound peptidyl-tRNA and P-site-bound deacylated tRNA move to the P and E sites, respectively. Catalyzes the coordinated movement of the two tRNA molecules, the mRNA and conformational changes in the ribosome.</text>
</comment>
<dbReference type="PROSITE" id="PS51722">
    <property type="entry name" value="G_TR_2"/>
    <property type="match status" value="1"/>
</dbReference>
<dbReference type="InterPro" id="IPR000795">
    <property type="entry name" value="T_Tr_GTP-bd_dom"/>
</dbReference>
<dbReference type="Pfam" id="PF00009">
    <property type="entry name" value="GTP_EFTU"/>
    <property type="match status" value="1"/>
</dbReference>
<dbReference type="InterPro" id="IPR035647">
    <property type="entry name" value="EFG_III/V"/>
</dbReference>
<dbReference type="Pfam" id="PF00679">
    <property type="entry name" value="EFG_C"/>
    <property type="match status" value="1"/>
</dbReference>
<organism evidence="9 10">
    <name type="scientific">Candidatus Shapirobacteria bacterium CG03_land_8_20_14_0_80_35_14</name>
    <dbReference type="NCBI Taxonomy" id="1974878"/>
    <lineage>
        <taxon>Bacteria</taxon>
        <taxon>Candidatus Shapironibacteriota</taxon>
    </lineage>
</organism>
<dbReference type="FunFam" id="3.30.230.10:FF:000003">
    <property type="entry name" value="Elongation factor G"/>
    <property type="match status" value="1"/>
</dbReference>
<dbReference type="GO" id="GO:0032790">
    <property type="term" value="P:ribosome disassembly"/>
    <property type="evidence" value="ECO:0007669"/>
    <property type="project" value="TreeGrafter"/>
</dbReference>
<sequence length="701" mass="77145">MADAIQITKKRTVPMDKVRNIGIIAHIDGGKTTTTERLLFYTGKIHKIGSVDEGTTTTDSMVQERERGITIQSACITTFFKDHRINIIDTPGHVDFTAEVERSLRVLDGAIMIFDGNAGVQAQSETVWRQADKYGVPRIAFVNKMDKVGASFQNTLDSITAKLRCPIVPVVLPIGEEHAHIGVIDLMEMKMIVYDKDPEGMEFTVKDVTPEYIDAAQKARAIMVEKIAGEDEILMEKFLNDEEISIPELKATLRAATIKLKLFPVYCGAAWRNKGIHPILEAIIDYLPSPLDLPPIEGFDINTGEKLFRKPENNEPLSALLFKVQTDAHVGTLSYVRVYSGTIKTGTEVYNSTRQKSERIGRLLLMHADKREGLEEGYAGEIIACIGLKDSFTGDTLCDKNAPILLSPIQFPEPVISLAIEPETADDQEKMGQALNKLSQEDPTFQVSFNQETGQTIIAGMGELYLEIIIDRLRREFGVNVKTGAPQVAYRETISINADGEGKYIHQSGGHGQYGHCKIHVEPKARGEGVEFVNAVKGGAIPSNFIPAIEKGVRETLIKGIIAGYPATDIKITVYDGTYHDVDSSEQAFKLAGNYAIKDAFGLANPLVLEPIMKMEVAVPSEFMGTVIGDLSSRRGQIGGTTDAFGFTTITATIPLDNVRGYATVIRSLTQGRGSFYMEPSHYDPVPRDIQEKLTIKTSTK</sequence>
<comment type="caution">
    <text evidence="6">Lacks conserved residue(s) required for the propagation of feature annotation.</text>
</comment>
<dbReference type="NCBIfam" id="TIGR00231">
    <property type="entry name" value="small_GTP"/>
    <property type="match status" value="1"/>
</dbReference>
<dbReference type="PANTHER" id="PTHR43261:SF1">
    <property type="entry name" value="RIBOSOME-RELEASING FACTOR 2, MITOCHONDRIAL"/>
    <property type="match status" value="1"/>
</dbReference>
<dbReference type="InterPro" id="IPR009000">
    <property type="entry name" value="Transl_B-barrel_sf"/>
</dbReference>
<dbReference type="SMART" id="SM00889">
    <property type="entry name" value="EFG_IV"/>
    <property type="match status" value="1"/>
</dbReference>
<dbReference type="InterPro" id="IPR000640">
    <property type="entry name" value="EFG_V-like"/>
</dbReference>
<dbReference type="SUPFAM" id="SSF54211">
    <property type="entry name" value="Ribosomal protein S5 domain 2-like"/>
    <property type="match status" value="1"/>
</dbReference>